<reference evidence="3" key="1">
    <citation type="submission" date="2012-07" db="EMBL/GenBank/DDBJ databases">
        <title>Genome of the Chinese tree shrew, a rising model animal genetically related to primates.</title>
        <authorList>
            <person name="Zhang G."/>
            <person name="Fan Y."/>
            <person name="Yao Y."/>
            <person name="Huang Z."/>
        </authorList>
    </citation>
    <scope>NUCLEOTIDE SEQUENCE [LARGE SCALE GENOMIC DNA]</scope>
</reference>
<dbReference type="AlphaFoldDB" id="L9JH14"/>
<protein>
    <submittedName>
        <fullName evidence="2">40S ribosomal protein S2</fullName>
    </submittedName>
</protein>
<keyword evidence="3" id="KW-1185">Reference proteome</keyword>
<accession>L9JH14</accession>
<dbReference type="InterPro" id="IPR014721">
    <property type="entry name" value="Ribsml_uS5_D2-typ_fold_subgr"/>
</dbReference>
<dbReference type="GO" id="GO:0006412">
    <property type="term" value="P:translation"/>
    <property type="evidence" value="ECO:0007669"/>
    <property type="project" value="InterPro"/>
</dbReference>
<organism evidence="2 3">
    <name type="scientific">Tupaia chinensis</name>
    <name type="common">Chinese tree shrew</name>
    <name type="synonym">Tupaia belangeri chinensis</name>
    <dbReference type="NCBI Taxonomy" id="246437"/>
    <lineage>
        <taxon>Eukaryota</taxon>
        <taxon>Metazoa</taxon>
        <taxon>Chordata</taxon>
        <taxon>Craniata</taxon>
        <taxon>Vertebrata</taxon>
        <taxon>Euteleostomi</taxon>
        <taxon>Mammalia</taxon>
        <taxon>Eutheria</taxon>
        <taxon>Euarchontoglires</taxon>
        <taxon>Scandentia</taxon>
        <taxon>Tupaiidae</taxon>
        <taxon>Tupaia</taxon>
    </lineage>
</organism>
<dbReference type="InterPro" id="IPR005324">
    <property type="entry name" value="Ribosomal_uS5_C"/>
</dbReference>
<evidence type="ECO:0000313" key="2">
    <source>
        <dbReference type="EMBL" id="ELW49845.1"/>
    </source>
</evidence>
<reference evidence="3" key="2">
    <citation type="journal article" date="2013" name="Nat. Commun.">
        <title>Genome of the Chinese tree shrew.</title>
        <authorList>
            <person name="Fan Y."/>
            <person name="Huang Z.Y."/>
            <person name="Cao C.C."/>
            <person name="Chen C.S."/>
            <person name="Chen Y.X."/>
            <person name="Fan D.D."/>
            <person name="He J."/>
            <person name="Hou H.L."/>
            <person name="Hu L."/>
            <person name="Hu X.T."/>
            <person name="Jiang X.T."/>
            <person name="Lai R."/>
            <person name="Lang Y.S."/>
            <person name="Liang B."/>
            <person name="Liao S.G."/>
            <person name="Mu D."/>
            <person name="Ma Y.Y."/>
            <person name="Niu Y.Y."/>
            <person name="Sun X.Q."/>
            <person name="Xia J.Q."/>
            <person name="Xiao J."/>
            <person name="Xiong Z.Q."/>
            <person name="Xu L."/>
            <person name="Yang L."/>
            <person name="Zhang Y."/>
            <person name="Zhao W."/>
            <person name="Zhao X.D."/>
            <person name="Zheng Y.T."/>
            <person name="Zhou J.M."/>
            <person name="Zhu Y.B."/>
            <person name="Zhang G.J."/>
            <person name="Wang J."/>
            <person name="Yao Y.G."/>
        </authorList>
    </citation>
    <scope>NUCLEOTIDE SEQUENCE [LARGE SCALE GENOMIC DNA]</scope>
</reference>
<dbReference type="Pfam" id="PF03719">
    <property type="entry name" value="Ribosomal_S5_C"/>
    <property type="match status" value="1"/>
</dbReference>
<proteinExistence type="predicted"/>
<dbReference type="Gene3D" id="3.30.230.10">
    <property type="match status" value="1"/>
</dbReference>
<dbReference type="InParanoid" id="L9JH14"/>
<evidence type="ECO:0000313" key="3">
    <source>
        <dbReference type="Proteomes" id="UP000011518"/>
    </source>
</evidence>
<dbReference type="STRING" id="246437.L9JH14"/>
<dbReference type="Proteomes" id="UP000011518">
    <property type="component" value="Unassembled WGS sequence"/>
</dbReference>
<dbReference type="GO" id="GO:0005840">
    <property type="term" value="C:ribosome"/>
    <property type="evidence" value="ECO:0007669"/>
    <property type="project" value="UniProtKB-KW"/>
</dbReference>
<dbReference type="EMBL" id="KB320988">
    <property type="protein sequence ID" value="ELW49845.1"/>
    <property type="molecule type" value="Genomic_DNA"/>
</dbReference>
<feature type="domain" description="Small ribosomal subunit protein uS5 C-terminal" evidence="1">
    <location>
        <begin position="3"/>
        <end position="37"/>
    </location>
</feature>
<gene>
    <name evidence="2" type="ORF">TREES_T100012210</name>
</gene>
<dbReference type="GO" id="GO:0003735">
    <property type="term" value="F:structural constituent of ribosome"/>
    <property type="evidence" value="ECO:0007669"/>
    <property type="project" value="InterPro"/>
</dbReference>
<keyword evidence="2" id="KW-0689">Ribosomal protein</keyword>
<name>L9JH14_TUPCH</name>
<sequence>MLVYLIPTPKGTDNILGPVPKKLLLLASTDDCYTSARLYCMHLLGNYTKVLLP</sequence>
<keyword evidence="2" id="KW-0687">Ribonucleoprotein</keyword>
<evidence type="ECO:0000259" key="1">
    <source>
        <dbReference type="Pfam" id="PF03719"/>
    </source>
</evidence>